<reference evidence="2 3" key="1">
    <citation type="submission" date="2018-10" db="EMBL/GenBank/DDBJ databases">
        <authorList>
            <person name="Chen W.-M."/>
        </authorList>
    </citation>
    <scope>NUCLEOTIDE SEQUENCE [LARGE SCALE GENOMIC DNA]</scope>
    <source>
        <strain evidence="2 3">H-5</strain>
    </source>
</reference>
<accession>A0A3N0V0C3</accession>
<dbReference type="Gene3D" id="3.20.20.370">
    <property type="entry name" value="Glycoside hydrolase/deacetylase"/>
    <property type="match status" value="1"/>
</dbReference>
<dbReference type="AlphaFoldDB" id="A0A3N0V0C3"/>
<name>A0A3N0V0C3_9PROT</name>
<dbReference type="EMBL" id="RJVP01000003">
    <property type="protein sequence ID" value="ROH86163.1"/>
    <property type="molecule type" value="Genomic_DNA"/>
</dbReference>
<gene>
    <name evidence="2" type="ORF">ED236_06830</name>
</gene>
<evidence type="ECO:0008006" key="4">
    <source>
        <dbReference type="Google" id="ProtNLM"/>
    </source>
</evidence>
<evidence type="ECO:0000313" key="2">
    <source>
        <dbReference type="EMBL" id="ROH86163.1"/>
    </source>
</evidence>
<feature type="chain" id="PRO_5017927904" description="Polysaccharide deacetylase" evidence="1">
    <location>
        <begin position="21"/>
        <end position="323"/>
    </location>
</feature>
<proteinExistence type="predicted"/>
<sequence>MHLPRLLLVLLPLLIGGACSHTPPSASPVQKTLQVYVTVDWEGATLDEENIEAMQAFRQKFPQVPLWHFLNPAYFVKPGMDAQLAASSIRRTLRSHDHLGLHLHGWQSLMRYCRVPFVEAPSIVTLQEDCEHQDCGYAVSLELAYDTAALSRLLSCSQALMVKHGFPRPDSFRAGGWQAGPKLREALVANDFKVDSSHIDYRQISSSWTERSALVKSLTRLHPGASVLDQPYPVPGGLTQYPNNGSLADYFTPEQLVGYLQTLIAADKQVLVTGFHQETAVDFLHRLETAIPMMEQAAADAGVTLRWMASPKLLESHNTTSNK</sequence>
<evidence type="ECO:0000256" key="1">
    <source>
        <dbReference type="SAM" id="SignalP"/>
    </source>
</evidence>
<dbReference type="Proteomes" id="UP000275137">
    <property type="component" value="Unassembled WGS sequence"/>
</dbReference>
<feature type="signal peptide" evidence="1">
    <location>
        <begin position="1"/>
        <end position="20"/>
    </location>
</feature>
<keyword evidence="3" id="KW-1185">Reference proteome</keyword>
<protein>
    <recommendedName>
        <fullName evidence="4">Polysaccharide deacetylase</fullName>
    </recommendedName>
</protein>
<dbReference type="PROSITE" id="PS51257">
    <property type="entry name" value="PROKAR_LIPOPROTEIN"/>
    <property type="match status" value="1"/>
</dbReference>
<evidence type="ECO:0000313" key="3">
    <source>
        <dbReference type="Proteomes" id="UP000275137"/>
    </source>
</evidence>
<comment type="caution">
    <text evidence="2">The sequence shown here is derived from an EMBL/GenBank/DDBJ whole genome shotgun (WGS) entry which is preliminary data.</text>
</comment>
<organism evidence="2 3">
    <name type="scientific">Pseudomethylobacillus aquaticus</name>
    <dbReference type="NCBI Taxonomy" id="2676064"/>
    <lineage>
        <taxon>Bacteria</taxon>
        <taxon>Pseudomonadati</taxon>
        <taxon>Pseudomonadota</taxon>
        <taxon>Betaproteobacteria</taxon>
        <taxon>Nitrosomonadales</taxon>
        <taxon>Methylophilaceae</taxon>
        <taxon>Pseudomethylobacillus</taxon>
    </lineage>
</organism>
<keyword evidence="1" id="KW-0732">Signal</keyword>